<protein>
    <submittedName>
        <fullName evidence="3">BON domain-containing protein</fullName>
    </submittedName>
</protein>
<dbReference type="AlphaFoldDB" id="A0A7D5HAB8"/>
<dbReference type="Pfam" id="PF04972">
    <property type="entry name" value="BON"/>
    <property type="match status" value="3"/>
</dbReference>
<dbReference type="EMBL" id="CP056030">
    <property type="protein sequence ID" value="QKZ02350.1"/>
    <property type="molecule type" value="Genomic_DNA"/>
</dbReference>
<reference evidence="3 4" key="1">
    <citation type="submission" date="2020-06" db="EMBL/GenBank/DDBJ databases">
        <title>Pseudomonas eucalypticola sp. nov., an endophyte of Eucalyptus dunnii leaves with biocontrol ability of eucalyptus leaf blight.</title>
        <authorList>
            <person name="Liu Y."/>
            <person name="Song Z."/>
            <person name="Zeng H."/>
            <person name="Lu M."/>
            <person name="Wang X."/>
            <person name="Lian X."/>
            <person name="Zhang Q."/>
        </authorList>
    </citation>
    <scope>NUCLEOTIDE SEQUENCE [LARGE SCALE GENOMIC DNA]</scope>
    <source>
        <strain evidence="3 4">NP-1</strain>
    </source>
</reference>
<dbReference type="InterPro" id="IPR051686">
    <property type="entry name" value="Lipoprotein_DolP"/>
</dbReference>
<dbReference type="Gene3D" id="3.30.1340.30">
    <property type="match status" value="3"/>
</dbReference>
<gene>
    <name evidence="3" type="ORF">HWQ56_00465</name>
</gene>
<evidence type="ECO:0000256" key="1">
    <source>
        <dbReference type="SAM" id="SignalP"/>
    </source>
</evidence>
<dbReference type="PROSITE" id="PS50914">
    <property type="entry name" value="BON"/>
    <property type="match status" value="3"/>
</dbReference>
<name>A0A7D5HAB8_9PSED</name>
<feature type="chain" id="PRO_5028905014" evidence="1">
    <location>
        <begin position="25"/>
        <end position="283"/>
    </location>
</feature>
<proteinExistence type="predicted"/>
<keyword evidence="4" id="KW-1185">Reference proteome</keyword>
<keyword evidence="1" id="KW-0732">Signal</keyword>
<sequence>MFALKRLALACSLSALLAPALAQAATLDTAQVSSQLQAARQEGSIWTAFALNRHLSPFKIDVAVAQGVATLKGRVENDVDRDLAEQIALQTSGITKVDNQLTVDPALANQPPVHKKIAQRFDDATLTATIKSKLLWNSATQALDTEVDTQGGVVTLKGHAQTADAKQLAGDLARNTSGVTEVNNLISLGAADTETTRAEAQAKTTEDSLSDAWVTSKVKASLLYSRNLDGINIKVDTKGGMVTLTGVVASTQEKTEAVDIARNIRGVRGVDADLLKVAGKTSA</sequence>
<dbReference type="SMART" id="SM00749">
    <property type="entry name" value="BON"/>
    <property type="match status" value="3"/>
</dbReference>
<evidence type="ECO:0000259" key="2">
    <source>
        <dbReference type="PROSITE" id="PS50914"/>
    </source>
</evidence>
<feature type="domain" description="BON" evidence="2">
    <location>
        <begin position="210"/>
        <end position="279"/>
    </location>
</feature>
<dbReference type="PANTHER" id="PTHR34606">
    <property type="entry name" value="BON DOMAIN-CONTAINING PROTEIN"/>
    <property type="match status" value="1"/>
</dbReference>
<feature type="signal peptide" evidence="1">
    <location>
        <begin position="1"/>
        <end position="24"/>
    </location>
</feature>
<dbReference type="KEGG" id="pez:HWQ56_00465"/>
<dbReference type="InterPro" id="IPR007055">
    <property type="entry name" value="BON_dom"/>
</dbReference>
<feature type="domain" description="BON" evidence="2">
    <location>
        <begin position="37"/>
        <end position="105"/>
    </location>
</feature>
<feature type="domain" description="BON" evidence="2">
    <location>
        <begin position="122"/>
        <end position="190"/>
    </location>
</feature>
<dbReference type="PANTHER" id="PTHR34606:SF15">
    <property type="entry name" value="BON DOMAIN-CONTAINING PROTEIN"/>
    <property type="match status" value="1"/>
</dbReference>
<evidence type="ECO:0000313" key="4">
    <source>
        <dbReference type="Proteomes" id="UP000509568"/>
    </source>
</evidence>
<accession>A0A7D5HAB8</accession>
<dbReference type="InterPro" id="IPR014004">
    <property type="entry name" value="Transpt-assoc_nodulatn_dom_bac"/>
</dbReference>
<evidence type="ECO:0000313" key="3">
    <source>
        <dbReference type="EMBL" id="QKZ02350.1"/>
    </source>
</evidence>
<dbReference type="Proteomes" id="UP000509568">
    <property type="component" value="Chromosome"/>
</dbReference>
<dbReference type="RefSeq" id="WP_158153092.1">
    <property type="nucleotide sequence ID" value="NZ_CP056030.1"/>
</dbReference>
<organism evidence="3 4">
    <name type="scientific">Pseudomonas eucalypticola</name>
    <dbReference type="NCBI Taxonomy" id="2599595"/>
    <lineage>
        <taxon>Bacteria</taxon>
        <taxon>Pseudomonadati</taxon>
        <taxon>Pseudomonadota</taxon>
        <taxon>Gammaproteobacteria</taxon>
        <taxon>Pseudomonadales</taxon>
        <taxon>Pseudomonadaceae</taxon>
        <taxon>Pseudomonas</taxon>
    </lineage>
</organism>